<keyword evidence="2" id="KW-1185">Reference proteome</keyword>
<comment type="caution">
    <text evidence="1">The sequence shown here is derived from an EMBL/GenBank/DDBJ whole genome shotgun (WGS) entry which is preliminary data.</text>
</comment>
<dbReference type="EMBL" id="AWVJ01000089">
    <property type="protein sequence ID" value="ERK47228.1"/>
    <property type="molecule type" value="Genomic_DNA"/>
</dbReference>
<gene>
    <name evidence="1" type="ORF">HMPREF0373_01338</name>
</gene>
<sequence>MHHRKHLENFLGVWLHFLRGQSDCVHEQVAKTDCECPLY</sequence>
<evidence type="ECO:0000313" key="2">
    <source>
        <dbReference type="Proteomes" id="UP000016608"/>
    </source>
</evidence>
<proteinExistence type="predicted"/>
<evidence type="ECO:0000313" key="1">
    <source>
        <dbReference type="EMBL" id="ERK47228.1"/>
    </source>
</evidence>
<organism evidence="1 2">
    <name type="scientific">Eubacterium ramulus ATCC 29099</name>
    <dbReference type="NCBI Taxonomy" id="1256908"/>
    <lineage>
        <taxon>Bacteria</taxon>
        <taxon>Bacillati</taxon>
        <taxon>Bacillota</taxon>
        <taxon>Clostridia</taxon>
        <taxon>Eubacteriales</taxon>
        <taxon>Eubacteriaceae</taxon>
        <taxon>Eubacterium</taxon>
    </lineage>
</organism>
<name>U2R0V1_EUBRA</name>
<dbReference type="Proteomes" id="UP000016608">
    <property type="component" value="Unassembled WGS sequence"/>
</dbReference>
<reference evidence="1 2" key="1">
    <citation type="submission" date="2013-06" db="EMBL/GenBank/DDBJ databases">
        <authorList>
            <person name="Weinstock G."/>
            <person name="Sodergren E."/>
            <person name="Lobos E.A."/>
            <person name="Fulton L."/>
            <person name="Fulton R."/>
            <person name="Courtney L."/>
            <person name="Fronick C."/>
            <person name="O'Laughlin M."/>
            <person name="Godfrey J."/>
            <person name="Wilson R.M."/>
            <person name="Miner T."/>
            <person name="Farmer C."/>
            <person name="Delehaunty K."/>
            <person name="Cordes M."/>
            <person name="Minx P."/>
            <person name="Tomlinson C."/>
            <person name="Chen J."/>
            <person name="Wollam A."/>
            <person name="Pepin K.H."/>
            <person name="Bhonagiri V."/>
            <person name="Zhang X."/>
            <person name="Warren W."/>
            <person name="Mitreva M."/>
            <person name="Mardis E.R."/>
            <person name="Wilson R.K."/>
        </authorList>
    </citation>
    <scope>NUCLEOTIDE SEQUENCE [LARGE SCALE GENOMIC DNA]</scope>
    <source>
        <strain evidence="1 2">ATCC 29099</strain>
    </source>
</reference>
<dbReference type="HOGENOM" id="CLU_3309993_0_0_9"/>
<dbReference type="AlphaFoldDB" id="U2R0V1"/>
<accession>U2R0V1</accession>
<protein>
    <submittedName>
        <fullName evidence="1">Uncharacterized protein</fullName>
    </submittedName>
</protein>